<accession>A0A1U9M855</accession>
<dbReference type="AlphaFoldDB" id="A0A1U9M855"/>
<protein>
    <submittedName>
        <fullName evidence="1">Uncharacterized protein</fullName>
    </submittedName>
</protein>
<proteinExistence type="predicted"/>
<gene>
    <name evidence="1" type="ORF">BBC0178_001420</name>
</gene>
<sequence>MKGAFHPFIMILKQSGTVLEDKLQACREFVENF</sequence>
<dbReference type="Proteomes" id="UP000189660">
    <property type="component" value="Chromosome"/>
</dbReference>
<evidence type="ECO:0000313" key="2">
    <source>
        <dbReference type="Proteomes" id="UP000189660"/>
    </source>
</evidence>
<name>A0A1U9M855_9HYPH</name>
<dbReference type="KEGG" id="bapa:BBC0178_001420"/>
<reference evidence="1 2" key="1">
    <citation type="submission" date="2016-11" db="EMBL/GenBank/DDBJ databases">
        <title>Comparative genomics of Bartonella apis.</title>
        <authorList>
            <person name="Engel P."/>
        </authorList>
    </citation>
    <scope>NUCLEOTIDE SEQUENCE [LARGE SCALE GENOMIC DNA]</scope>
    <source>
        <strain evidence="1 2">BBC0178</strain>
    </source>
</reference>
<keyword evidence="2" id="KW-1185">Reference proteome</keyword>
<organism evidence="1 2">
    <name type="scientific">Bartonella apihabitans</name>
    <dbReference type="NCBI Taxonomy" id="2750929"/>
    <lineage>
        <taxon>Bacteria</taxon>
        <taxon>Pseudomonadati</taxon>
        <taxon>Pseudomonadota</taxon>
        <taxon>Alphaproteobacteria</taxon>
        <taxon>Hyphomicrobiales</taxon>
        <taxon>Bartonellaceae</taxon>
        <taxon>Bartonella</taxon>
    </lineage>
</organism>
<evidence type="ECO:0000313" key="1">
    <source>
        <dbReference type="EMBL" id="AQT41650.1"/>
    </source>
</evidence>
<dbReference type="EMBL" id="CP015820">
    <property type="protein sequence ID" value="AQT41650.1"/>
    <property type="molecule type" value="Genomic_DNA"/>
</dbReference>